<dbReference type="eggNOG" id="COG0454">
    <property type="taxonomic scope" value="Bacteria"/>
</dbReference>
<reference evidence="4 5" key="1">
    <citation type="submission" date="2014-06" db="EMBL/GenBank/DDBJ databases">
        <title>Draft genome sequence of Paenibacillus sp. MSt1.</title>
        <authorList>
            <person name="Aw Y.K."/>
            <person name="Ong K.S."/>
            <person name="Gan H.M."/>
            <person name="Lee S.M."/>
        </authorList>
    </citation>
    <scope>NUCLEOTIDE SEQUENCE [LARGE SCALE GENOMIC DNA]</scope>
    <source>
        <strain evidence="4 5">MSt1</strain>
    </source>
</reference>
<dbReference type="InterPro" id="IPR050832">
    <property type="entry name" value="Bact_Acetyltransf"/>
</dbReference>
<keyword evidence="1" id="KW-0808">Transferase</keyword>
<name>A0A081P6Y5_9BACL</name>
<dbReference type="RefSeq" id="WP_036679034.1">
    <property type="nucleotide sequence ID" value="NZ_JNVM01000006.1"/>
</dbReference>
<accession>A0A081P6Y5</accession>
<protein>
    <submittedName>
        <fullName evidence="4">N-acetylglutamate synthase</fullName>
    </submittedName>
</protein>
<dbReference type="Gene3D" id="3.40.630.30">
    <property type="match status" value="1"/>
</dbReference>
<dbReference type="PANTHER" id="PTHR43877">
    <property type="entry name" value="AMINOALKYLPHOSPHONATE N-ACETYLTRANSFERASE-RELATED-RELATED"/>
    <property type="match status" value="1"/>
</dbReference>
<evidence type="ECO:0000313" key="4">
    <source>
        <dbReference type="EMBL" id="KEQ26458.1"/>
    </source>
</evidence>
<dbReference type="OrthoDB" id="9800797at2"/>
<evidence type="ECO:0000256" key="1">
    <source>
        <dbReference type="ARBA" id="ARBA00022679"/>
    </source>
</evidence>
<dbReference type="CDD" id="cd04301">
    <property type="entry name" value="NAT_SF"/>
    <property type="match status" value="1"/>
</dbReference>
<dbReference type="PROSITE" id="PS51186">
    <property type="entry name" value="GNAT"/>
    <property type="match status" value="1"/>
</dbReference>
<evidence type="ECO:0000256" key="2">
    <source>
        <dbReference type="ARBA" id="ARBA00023315"/>
    </source>
</evidence>
<dbReference type="SUPFAM" id="SSF55729">
    <property type="entry name" value="Acyl-CoA N-acyltransferases (Nat)"/>
    <property type="match status" value="1"/>
</dbReference>
<evidence type="ECO:0000259" key="3">
    <source>
        <dbReference type="PROSITE" id="PS51186"/>
    </source>
</evidence>
<dbReference type="InterPro" id="IPR016181">
    <property type="entry name" value="Acyl_CoA_acyltransferase"/>
</dbReference>
<keyword evidence="5" id="KW-1185">Reference proteome</keyword>
<dbReference type="GO" id="GO:0016747">
    <property type="term" value="F:acyltransferase activity, transferring groups other than amino-acyl groups"/>
    <property type="evidence" value="ECO:0007669"/>
    <property type="project" value="InterPro"/>
</dbReference>
<keyword evidence="2" id="KW-0012">Acyltransferase</keyword>
<gene>
    <name evidence="4" type="ORF">ET33_31895</name>
</gene>
<dbReference type="InterPro" id="IPR000182">
    <property type="entry name" value="GNAT_dom"/>
</dbReference>
<dbReference type="AlphaFoldDB" id="A0A081P6Y5"/>
<organism evidence="4 5">
    <name type="scientific">Paenibacillus tyrfis</name>
    <dbReference type="NCBI Taxonomy" id="1501230"/>
    <lineage>
        <taxon>Bacteria</taxon>
        <taxon>Bacillati</taxon>
        <taxon>Bacillota</taxon>
        <taxon>Bacilli</taxon>
        <taxon>Bacillales</taxon>
        <taxon>Paenibacillaceae</taxon>
        <taxon>Paenibacillus</taxon>
    </lineage>
</organism>
<comment type="caution">
    <text evidence="4">The sequence shown here is derived from an EMBL/GenBank/DDBJ whole genome shotgun (WGS) entry which is preliminary data.</text>
</comment>
<sequence length="159" mass="17750">MTIRRATAHDAMPLSELSFRSKAYWGYDPQFMEACRDDLTLRPEQIHSSAVYLLETDGSEIAGFYSLRPAGSGASSDSVAELDSLFIAPEYIGRGYGKRLWSHMLATAAELRLPRIRIHSDPHAEAFYAKMGAVRIGEIESTVFPDRKLPLMELILTAL</sequence>
<feature type="domain" description="N-acetyltransferase" evidence="3">
    <location>
        <begin position="1"/>
        <end position="157"/>
    </location>
</feature>
<evidence type="ECO:0000313" key="5">
    <source>
        <dbReference type="Proteomes" id="UP000028123"/>
    </source>
</evidence>
<dbReference type="Proteomes" id="UP000028123">
    <property type="component" value="Unassembled WGS sequence"/>
</dbReference>
<proteinExistence type="predicted"/>
<dbReference type="EMBL" id="JNVM01000006">
    <property type="protein sequence ID" value="KEQ26458.1"/>
    <property type="molecule type" value="Genomic_DNA"/>
</dbReference>
<dbReference type="PANTHER" id="PTHR43877:SF2">
    <property type="entry name" value="AMINOALKYLPHOSPHONATE N-ACETYLTRANSFERASE-RELATED"/>
    <property type="match status" value="1"/>
</dbReference>
<dbReference type="Pfam" id="PF00583">
    <property type="entry name" value="Acetyltransf_1"/>
    <property type="match status" value="1"/>
</dbReference>